<dbReference type="Gene3D" id="3.40.50.720">
    <property type="entry name" value="NAD(P)-binding Rossmann-like Domain"/>
    <property type="match status" value="1"/>
</dbReference>
<dbReference type="PANTHER" id="PTHR43618:SF18">
    <property type="entry name" value="SHORT CHAIN DEHYDROGENASE_REDUCTASE FAMILY (AFU_ORTHOLOGUE AFUA_5G12480)"/>
    <property type="match status" value="1"/>
</dbReference>
<sequence length="291" mass="30908">MASQFISDYATLFSVEGLVAVVTGGATGIGLMIATALENNGAIVYIVGRRQEALDKAVKERSKHGNMIALKSDITDRASLEALAGQVKARHGYINLLVNNAGVMIGKQPKLPTPAEAGGDITRLQEALWGAESFDTFGQTFHVNVSGVWFCTVAFLELLHAGNTRSKAHGVTSQVISVSSIASVRKDSGVFSLGYTLSKAAVTHLGKMMAHYLKDWQIRSNVIAPGLFPSEMTGDLLSEQMVKSTIPLQRAGSTDDMGGLVIYLASKAGAYVDGCVHLIDGGRMLSMPSVY</sequence>
<dbReference type="PRINTS" id="PR00080">
    <property type="entry name" value="SDRFAMILY"/>
</dbReference>
<evidence type="ECO:0000256" key="3">
    <source>
        <dbReference type="ARBA" id="ARBA00023002"/>
    </source>
</evidence>
<dbReference type="RefSeq" id="XP_024333956.1">
    <property type="nucleotide sequence ID" value="XM_024487237.1"/>
</dbReference>
<dbReference type="OrthoDB" id="2962696at2759"/>
<comment type="similarity">
    <text evidence="1 4">Belongs to the short-chain dehydrogenases/reductases (SDR) family.</text>
</comment>
<dbReference type="GO" id="GO:0016491">
    <property type="term" value="F:oxidoreductase activity"/>
    <property type="evidence" value="ECO:0007669"/>
    <property type="project" value="UniProtKB-KW"/>
</dbReference>
<dbReference type="PANTHER" id="PTHR43618">
    <property type="entry name" value="7-ALPHA-HYDROXYSTEROID DEHYDROGENASE"/>
    <property type="match status" value="1"/>
</dbReference>
<dbReference type="SUPFAM" id="SSF51735">
    <property type="entry name" value="NAD(P)-binding Rossmann-fold domains"/>
    <property type="match status" value="1"/>
</dbReference>
<reference evidence="5 6" key="1">
    <citation type="submission" date="2017-04" db="EMBL/GenBank/DDBJ databases">
        <title>Genome Sequence of the Model Brown-Rot Fungus Postia placenta SB12.</title>
        <authorList>
            <consortium name="DOE Joint Genome Institute"/>
            <person name="Gaskell J."/>
            <person name="Kersten P."/>
            <person name="Larrondo L.F."/>
            <person name="Canessa P."/>
            <person name="Martinez D."/>
            <person name="Hibbett D."/>
            <person name="Schmoll M."/>
            <person name="Kubicek C.P."/>
            <person name="Martinez A.T."/>
            <person name="Yadav J."/>
            <person name="Master E."/>
            <person name="Magnuson J.K."/>
            <person name="James T."/>
            <person name="Yaver D."/>
            <person name="Berka R."/>
            <person name="Labutti K."/>
            <person name="Lipzen A."/>
            <person name="Aerts A."/>
            <person name="Barry K."/>
            <person name="Henrissat B."/>
            <person name="Blanchette R."/>
            <person name="Grigoriev I."/>
            <person name="Cullen D."/>
        </authorList>
    </citation>
    <scope>NUCLEOTIDE SEQUENCE [LARGE SCALE GENOMIC DNA]</scope>
    <source>
        <strain evidence="5 6">MAD-698-R-SB12</strain>
    </source>
</reference>
<keyword evidence="2" id="KW-0521">NADP</keyword>
<dbReference type="Proteomes" id="UP000194127">
    <property type="component" value="Unassembled WGS sequence"/>
</dbReference>
<dbReference type="InterPro" id="IPR052178">
    <property type="entry name" value="Sec_Metab_Biosynth_SDR"/>
</dbReference>
<organism evidence="5 6">
    <name type="scientific">Postia placenta MAD-698-R-SB12</name>
    <dbReference type="NCBI Taxonomy" id="670580"/>
    <lineage>
        <taxon>Eukaryota</taxon>
        <taxon>Fungi</taxon>
        <taxon>Dikarya</taxon>
        <taxon>Basidiomycota</taxon>
        <taxon>Agaricomycotina</taxon>
        <taxon>Agaricomycetes</taxon>
        <taxon>Polyporales</taxon>
        <taxon>Adustoporiaceae</taxon>
        <taxon>Rhodonia</taxon>
    </lineage>
</organism>
<gene>
    <name evidence="5" type="ORF">POSPLADRAFT_1157779</name>
</gene>
<evidence type="ECO:0000256" key="4">
    <source>
        <dbReference type="RuleBase" id="RU000363"/>
    </source>
</evidence>
<dbReference type="Pfam" id="PF00106">
    <property type="entry name" value="adh_short"/>
    <property type="match status" value="1"/>
</dbReference>
<dbReference type="InterPro" id="IPR036291">
    <property type="entry name" value="NAD(P)-bd_dom_sf"/>
</dbReference>
<evidence type="ECO:0000256" key="1">
    <source>
        <dbReference type="ARBA" id="ARBA00006484"/>
    </source>
</evidence>
<dbReference type="GeneID" id="36332186"/>
<evidence type="ECO:0000256" key="2">
    <source>
        <dbReference type="ARBA" id="ARBA00022857"/>
    </source>
</evidence>
<dbReference type="EMBL" id="KZ110609">
    <property type="protein sequence ID" value="OSX57162.1"/>
    <property type="molecule type" value="Genomic_DNA"/>
</dbReference>
<dbReference type="AlphaFoldDB" id="A0A1X6MLX0"/>
<name>A0A1X6MLX0_9APHY</name>
<dbReference type="STRING" id="670580.A0A1X6MLX0"/>
<keyword evidence="3" id="KW-0560">Oxidoreductase</keyword>
<accession>A0A1X6MLX0</accession>
<evidence type="ECO:0000313" key="6">
    <source>
        <dbReference type="Proteomes" id="UP000194127"/>
    </source>
</evidence>
<dbReference type="PRINTS" id="PR00081">
    <property type="entry name" value="GDHRDH"/>
</dbReference>
<dbReference type="InterPro" id="IPR002347">
    <property type="entry name" value="SDR_fam"/>
</dbReference>
<protein>
    <submittedName>
        <fullName evidence="5">Uncharacterized protein</fullName>
    </submittedName>
</protein>
<evidence type="ECO:0000313" key="5">
    <source>
        <dbReference type="EMBL" id="OSX57162.1"/>
    </source>
</evidence>
<proteinExistence type="inferred from homology"/>
<keyword evidence="6" id="KW-1185">Reference proteome</keyword>